<comment type="caution">
    <text evidence="12">The sequence shown here is derived from an EMBL/GenBank/DDBJ whole genome shotgun (WGS) entry which is preliminary data.</text>
</comment>
<dbReference type="PANTHER" id="PTHR15749:SF4">
    <property type="entry name" value="FANCONI-ASSOCIATED NUCLEASE 1"/>
    <property type="match status" value="1"/>
</dbReference>
<keyword evidence="10" id="KW-0464">Manganese</keyword>
<keyword evidence="8" id="KW-0378">Hydrolase</keyword>
<gene>
    <name evidence="12" type="ORF">ACFOMG_12630</name>
</gene>
<accession>A0ABV7VUR9</accession>
<dbReference type="RefSeq" id="WP_376867050.1">
    <property type="nucleotide sequence ID" value="NZ_JBHRYB010000013.1"/>
</dbReference>
<evidence type="ECO:0000313" key="12">
    <source>
        <dbReference type="EMBL" id="MFC3680944.1"/>
    </source>
</evidence>
<dbReference type="InterPro" id="IPR011856">
    <property type="entry name" value="tRNA_endonuc-like_dom_sf"/>
</dbReference>
<organism evidence="12 13">
    <name type="scientific">Bacterioplanoides pacificum</name>
    <dbReference type="NCBI Taxonomy" id="1171596"/>
    <lineage>
        <taxon>Bacteria</taxon>
        <taxon>Pseudomonadati</taxon>
        <taxon>Pseudomonadota</taxon>
        <taxon>Gammaproteobacteria</taxon>
        <taxon>Oceanospirillales</taxon>
        <taxon>Oceanospirillaceae</taxon>
        <taxon>Bacterioplanoides</taxon>
    </lineage>
</organism>
<keyword evidence="9" id="KW-0460">Magnesium</keyword>
<protein>
    <recommendedName>
        <fullName evidence="5">phosphodiesterase I</fullName>
        <ecNumber evidence="5">3.1.4.1</ecNumber>
    </recommendedName>
</protein>
<dbReference type="InterPro" id="IPR049125">
    <property type="entry name" value="FAN1-like_WH"/>
</dbReference>
<keyword evidence="13" id="KW-1185">Reference proteome</keyword>
<dbReference type="InterPro" id="IPR033315">
    <property type="entry name" value="Fan1-like"/>
</dbReference>
<sequence>MNNTPVLPTFYYQHNFLHLLQRVNNLYRDLLNDAEIQFVDDFLALSQDAQCLYIRLLCRKGDVFRLDKLNYPEIHSLDLACQELLNAQFFCSVDLTDISDFGESNLIKLFSKKELLDLYCGIAPEAQRGALNALSREQLERWLLTQAESESWWQPLLSVGVIGVFGELEFTTLRLLYFGNLHQDFSDFVLRDLGIYRYEKYPLELNSRGFNRRCQIDQYLEYDQLLTAMPELKQQTAEQLLHWAERFQQLAATCDDALLQRRIARRCCELARQLERLAEDDAALALYQQLPVHPARERCCRILFQRKEVAALLTECQSIAARPYHVVEYQFLQQFLPRVIRWLKQQQQFSLMAQCQALLQPVAALHERTLTLAMDDVWRQQGVEAAAISALQAEGGGRAYHLENALILSVFGLYFWPLLYAPVSGAFFHEFQAAPLDLYEPDFVCRRQSVYDQLLQQLQGFTGSHQLELCVLGTAEEKHGINNPFVFWGLLQPENLALVGQAIRQIPLAHWQAMFAYLWADLKHHRNGLPDLLWLNDDGGYRLIEVKGPGDTLQKNQRGWLEYFSRQGIPASVLYIRTAE</sequence>
<dbReference type="Pfam" id="PF21315">
    <property type="entry name" value="FAN1_HTH"/>
    <property type="match status" value="1"/>
</dbReference>
<evidence type="ECO:0000256" key="8">
    <source>
        <dbReference type="ARBA" id="ARBA00022801"/>
    </source>
</evidence>
<dbReference type="PANTHER" id="PTHR15749">
    <property type="entry name" value="FANCONI-ASSOCIATED NUCLEASE 1"/>
    <property type="match status" value="1"/>
</dbReference>
<evidence type="ECO:0000256" key="10">
    <source>
        <dbReference type="ARBA" id="ARBA00023211"/>
    </source>
</evidence>
<evidence type="ECO:0000256" key="9">
    <source>
        <dbReference type="ARBA" id="ARBA00022842"/>
    </source>
</evidence>
<dbReference type="Proteomes" id="UP001595722">
    <property type="component" value="Unassembled WGS sequence"/>
</dbReference>
<dbReference type="SMART" id="SM00990">
    <property type="entry name" value="VRR_NUC"/>
    <property type="match status" value="1"/>
</dbReference>
<evidence type="ECO:0000313" key="13">
    <source>
        <dbReference type="Proteomes" id="UP001595722"/>
    </source>
</evidence>
<evidence type="ECO:0000256" key="7">
    <source>
        <dbReference type="ARBA" id="ARBA00022723"/>
    </source>
</evidence>
<proteinExistence type="inferred from homology"/>
<evidence type="ECO:0000256" key="5">
    <source>
        <dbReference type="ARBA" id="ARBA00012029"/>
    </source>
</evidence>
<reference evidence="13" key="1">
    <citation type="journal article" date="2019" name="Int. J. Syst. Evol. Microbiol.">
        <title>The Global Catalogue of Microorganisms (GCM) 10K type strain sequencing project: providing services to taxonomists for standard genome sequencing and annotation.</title>
        <authorList>
            <consortium name="The Broad Institute Genomics Platform"/>
            <consortium name="The Broad Institute Genome Sequencing Center for Infectious Disease"/>
            <person name="Wu L."/>
            <person name="Ma J."/>
        </authorList>
    </citation>
    <scope>NUCLEOTIDE SEQUENCE [LARGE SCALE GENOMIC DNA]</scope>
    <source>
        <strain evidence="13">KCTC 42424</strain>
    </source>
</reference>
<dbReference type="EC" id="3.1.4.1" evidence="5"/>
<feature type="domain" description="VRR-NUC" evidence="11">
    <location>
        <begin position="462"/>
        <end position="578"/>
    </location>
</feature>
<comment type="similarity">
    <text evidence="4">Belongs to the FAN1 family.</text>
</comment>
<evidence type="ECO:0000256" key="2">
    <source>
        <dbReference type="ARBA" id="ARBA00001936"/>
    </source>
</evidence>
<dbReference type="Pfam" id="PF08774">
    <property type="entry name" value="VRR_NUC"/>
    <property type="match status" value="1"/>
</dbReference>
<comment type="catalytic activity">
    <reaction evidence="1">
        <text>Hydrolytically removes 5'-nucleotides successively from the 3'-hydroxy termini of 3'-hydroxy-terminated oligonucleotides.</text>
        <dbReference type="EC" id="3.1.4.1"/>
    </reaction>
</comment>
<dbReference type="InterPro" id="IPR014883">
    <property type="entry name" value="VRR_NUC"/>
</dbReference>
<comment type="cofactor">
    <cofactor evidence="3">
        <name>Mg(2+)</name>
        <dbReference type="ChEBI" id="CHEBI:18420"/>
    </cofactor>
</comment>
<dbReference type="Gene3D" id="3.40.1350.10">
    <property type="match status" value="1"/>
</dbReference>
<keyword evidence="7" id="KW-0479">Metal-binding</keyword>
<evidence type="ECO:0000256" key="6">
    <source>
        <dbReference type="ARBA" id="ARBA00022722"/>
    </source>
</evidence>
<comment type="cofactor">
    <cofactor evidence="2">
        <name>Mn(2+)</name>
        <dbReference type="ChEBI" id="CHEBI:29035"/>
    </cofactor>
</comment>
<evidence type="ECO:0000256" key="4">
    <source>
        <dbReference type="ARBA" id="ARBA00005533"/>
    </source>
</evidence>
<evidence type="ECO:0000259" key="11">
    <source>
        <dbReference type="SMART" id="SM00990"/>
    </source>
</evidence>
<dbReference type="EMBL" id="JBHRYB010000013">
    <property type="protein sequence ID" value="MFC3680944.1"/>
    <property type="molecule type" value="Genomic_DNA"/>
</dbReference>
<evidence type="ECO:0000256" key="3">
    <source>
        <dbReference type="ARBA" id="ARBA00001946"/>
    </source>
</evidence>
<name>A0ABV7VUR9_9GAMM</name>
<evidence type="ECO:0000256" key="1">
    <source>
        <dbReference type="ARBA" id="ARBA00000983"/>
    </source>
</evidence>
<keyword evidence="6" id="KW-0540">Nuclease</keyword>